<sequence>MRHKVFIQAAALIRRGRVGEARAVAAARVGRQGELAYHQQAAVHVLHAAVHLARVVAEDAQLQNLGQQLVGQLVAVALLGTQQHQQSLPDLADGLASHVHTCLAHALQYGNQLIFLLNLLLDVAQRARPRFRTPWPARAAESRWPRAGAARSA</sequence>
<protein>
    <submittedName>
        <fullName evidence="1">Uncharacterized protein</fullName>
    </submittedName>
</protein>
<proteinExistence type="predicted"/>
<dbReference type="EMBL" id="VSSQ01048419">
    <property type="protein sequence ID" value="MPN02467.1"/>
    <property type="molecule type" value="Genomic_DNA"/>
</dbReference>
<gene>
    <name evidence="1" type="ORF">SDC9_149683</name>
</gene>
<comment type="caution">
    <text evidence="1">The sequence shown here is derived from an EMBL/GenBank/DDBJ whole genome shotgun (WGS) entry which is preliminary data.</text>
</comment>
<evidence type="ECO:0000313" key="1">
    <source>
        <dbReference type="EMBL" id="MPN02467.1"/>
    </source>
</evidence>
<accession>A0A645EL19</accession>
<reference evidence="1" key="1">
    <citation type="submission" date="2019-08" db="EMBL/GenBank/DDBJ databases">
        <authorList>
            <person name="Kucharzyk K."/>
            <person name="Murdoch R.W."/>
            <person name="Higgins S."/>
            <person name="Loffler F."/>
        </authorList>
    </citation>
    <scope>NUCLEOTIDE SEQUENCE</scope>
</reference>
<organism evidence="1">
    <name type="scientific">bioreactor metagenome</name>
    <dbReference type="NCBI Taxonomy" id="1076179"/>
    <lineage>
        <taxon>unclassified sequences</taxon>
        <taxon>metagenomes</taxon>
        <taxon>ecological metagenomes</taxon>
    </lineage>
</organism>
<dbReference type="AlphaFoldDB" id="A0A645EL19"/>
<name>A0A645EL19_9ZZZZ</name>